<dbReference type="EC" id="1.1.1.193" evidence="1"/>
<protein>
    <submittedName>
        <fullName evidence="1">Deaminase or reductase</fullName>
        <ecNumber evidence="1">1.1.1.193</ecNumber>
        <ecNumber evidence="1">3.5.4.26</ecNumber>
    </submittedName>
</protein>
<reference evidence="1 2" key="1">
    <citation type="submission" date="2016-01" db="EMBL/GenBank/DDBJ databases">
        <title>Highly variable Streptococcus oralis are common among viridans streptococci isolated from primates.</title>
        <authorList>
            <person name="Denapaite D."/>
            <person name="Rieger M."/>
            <person name="Koendgen S."/>
            <person name="Brueckner R."/>
            <person name="Ochigava I."/>
            <person name="Kappeler P."/>
            <person name="Maetz-Rensing K."/>
            <person name="Leendertz F."/>
            <person name="Hakenbeck R."/>
        </authorList>
    </citation>
    <scope>NUCLEOTIDE SEQUENCE [LARGE SCALE GENOMIC DNA]</scope>
    <source>
        <strain evidence="1 2">DD02</strain>
    </source>
</reference>
<accession>A0A139N0J1</accession>
<dbReference type="EMBL" id="LQOF01000202">
    <property type="protein sequence ID" value="KXT69231.1"/>
    <property type="molecule type" value="Genomic_DNA"/>
</dbReference>
<dbReference type="AlphaFoldDB" id="A0A139N0J1"/>
<organism evidence="1 2">
    <name type="scientific">Streptococcus gallolyticus</name>
    <dbReference type="NCBI Taxonomy" id="315405"/>
    <lineage>
        <taxon>Bacteria</taxon>
        <taxon>Bacillati</taxon>
        <taxon>Bacillota</taxon>
        <taxon>Bacilli</taxon>
        <taxon>Lactobacillales</taxon>
        <taxon>Streptococcaceae</taxon>
        <taxon>Streptococcus</taxon>
    </lineage>
</organism>
<evidence type="ECO:0000313" key="2">
    <source>
        <dbReference type="Proteomes" id="UP000070198"/>
    </source>
</evidence>
<dbReference type="GO" id="GO:0008703">
    <property type="term" value="F:5-amino-6-(5-phosphoribosylamino)uracil reductase activity"/>
    <property type="evidence" value="ECO:0007669"/>
    <property type="project" value="UniProtKB-EC"/>
</dbReference>
<keyword evidence="1" id="KW-0560">Oxidoreductase</keyword>
<dbReference type="EC" id="3.5.4.26" evidence="1"/>
<name>A0A139N0J1_9STRE</name>
<dbReference type="GO" id="GO:0008835">
    <property type="term" value="F:diaminohydroxyphosphoribosylaminopyrimidine deaminase activity"/>
    <property type="evidence" value="ECO:0007669"/>
    <property type="project" value="UniProtKB-EC"/>
</dbReference>
<sequence length="46" mass="5075">MTPKVIGGNGRAAIASSRQVEQVYDLQDFSVQTIGTNLRLSVKRRL</sequence>
<dbReference type="Proteomes" id="UP000070198">
    <property type="component" value="Unassembled WGS sequence"/>
</dbReference>
<gene>
    <name evidence="1" type="ORF">SGADD02_00966</name>
</gene>
<comment type="caution">
    <text evidence="1">The sequence shown here is derived from an EMBL/GenBank/DDBJ whole genome shotgun (WGS) entry which is preliminary data.</text>
</comment>
<evidence type="ECO:0000313" key="1">
    <source>
        <dbReference type="EMBL" id="KXT69231.1"/>
    </source>
</evidence>
<keyword evidence="1" id="KW-0378">Hydrolase</keyword>
<dbReference type="PATRIC" id="fig|315405.11.peg.1139"/>
<proteinExistence type="predicted"/>